<feature type="chain" id="PRO_5012258332" description="Alginate export" evidence="1">
    <location>
        <begin position="27"/>
        <end position="420"/>
    </location>
</feature>
<dbReference type="STRING" id="1121001.SAMN02745857_02823"/>
<proteinExistence type="predicted"/>
<dbReference type="RefSeq" id="WP_084091450.1">
    <property type="nucleotide sequence ID" value="NZ_FWXD01000016.1"/>
</dbReference>
<dbReference type="Proteomes" id="UP000192761">
    <property type="component" value="Unassembled WGS sequence"/>
</dbReference>
<evidence type="ECO:0000313" key="3">
    <source>
        <dbReference type="Proteomes" id="UP000192761"/>
    </source>
</evidence>
<sequence length="420" mass="46508">MHTLHKPLAVLLLGLGALAPAGHALAGDEDALNLADNTQASTEQARDWRLLIEGAIGGSDQRDGTQTRSQRVSASVELDTRLAPDWRLVLSDRVDQRWSGTLQDGDAINTLRDAYVSWQASPTRALDVGRINTRYGVAMGYNPTDWFAAGAVRSRVSEDPGSLRDNRQGSVMLRGQQLWDGGAATLLYSPKLADHREDGSFNPDWGRTNGQDRALLSVSTRLSDSLSPEWLLYHQAGGAPQLGLNLSWLANPATVAYLEWSGGRQRSQLAQALGGDDTAFRQRLAIGATYTTDFKLSTTVEYDYNGAGLDDDGWQALQAGNPGRYWAYRGTVSDLQALPTRHAWFIRAAWQDALINHLDLTGMLRINGDDHSRMSWLEARYHWDKTDVALQWQHYGGNSGSEYGALPQRQLWQVLLTRYF</sequence>
<keyword evidence="1" id="KW-0732">Signal</keyword>
<accession>A0A1W1XTW0</accession>
<organism evidence="2 3">
    <name type="scientific">Andreprevotia lacus DSM 23236</name>
    <dbReference type="NCBI Taxonomy" id="1121001"/>
    <lineage>
        <taxon>Bacteria</taxon>
        <taxon>Pseudomonadati</taxon>
        <taxon>Pseudomonadota</taxon>
        <taxon>Betaproteobacteria</taxon>
        <taxon>Neisseriales</taxon>
        <taxon>Chitinibacteraceae</taxon>
        <taxon>Andreprevotia</taxon>
    </lineage>
</organism>
<dbReference type="AlphaFoldDB" id="A0A1W1XTW0"/>
<evidence type="ECO:0000313" key="2">
    <source>
        <dbReference type="EMBL" id="SMC27326.1"/>
    </source>
</evidence>
<protein>
    <recommendedName>
        <fullName evidence="4">Alginate export</fullName>
    </recommendedName>
</protein>
<evidence type="ECO:0008006" key="4">
    <source>
        <dbReference type="Google" id="ProtNLM"/>
    </source>
</evidence>
<name>A0A1W1XTW0_9NEIS</name>
<evidence type="ECO:0000256" key="1">
    <source>
        <dbReference type="SAM" id="SignalP"/>
    </source>
</evidence>
<dbReference type="OrthoDB" id="6495687at2"/>
<feature type="signal peptide" evidence="1">
    <location>
        <begin position="1"/>
        <end position="26"/>
    </location>
</feature>
<dbReference type="EMBL" id="FWXD01000016">
    <property type="protein sequence ID" value="SMC27326.1"/>
    <property type="molecule type" value="Genomic_DNA"/>
</dbReference>
<gene>
    <name evidence="2" type="ORF">SAMN02745857_02823</name>
</gene>
<keyword evidence="3" id="KW-1185">Reference proteome</keyword>
<reference evidence="2 3" key="1">
    <citation type="submission" date="2017-04" db="EMBL/GenBank/DDBJ databases">
        <authorList>
            <person name="Afonso C.L."/>
            <person name="Miller P.J."/>
            <person name="Scott M.A."/>
            <person name="Spackman E."/>
            <person name="Goraichik I."/>
            <person name="Dimitrov K.M."/>
            <person name="Suarez D.L."/>
            <person name="Swayne D.E."/>
        </authorList>
    </citation>
    <scope>NUCLEOTIDE SEQUENCE [LARGE SCALE GENOMIC DNA]</scope>
    <source>
        <strain evidence="2 3">DSM 23236</strain>
    </source>
</reference>